<dbReference type="InterPro" id="IPR007014">
    <property type="entry name" value="FUN14"/>
</dbReference>
<keyword evidence="4 6" id="KW-1133">Transmembrane helix</keyword>
<evidence type="ECO:0000256" key="5">
    <source>
        <dbReference type="ARBA" id="ARBA00023136"/>
    </source>
</evidence>
<sequence length="154" mass="16337">MATIALCRGALRRNAIPLTLTMSTGAVLASRQRPMRMDGLSGTPTSSASPTIERAEVKSNEWLSPAVIKQLSQGSLAGFLAGVLVSVFSKTLVLVTGIAIVAIQLASRNGVDLLGMLKLRERVQSSRVLSALEKNPTFKVAFGTTFALAAFMQF</sequence>
<evidence type="ECO:0000256" key="2">
    <source>
        <dbReference type="ARBA" id="ARBA00009160"/>
    </source>
</evidence>
<dbReference type="InParanoid" id="A0A2T3AFK0"/>
<proteinExistence type="inferred from homology"/>
<accession>A0A2T3AFK0</accession>
<dbReference type="STRING" id="2025994.A0A2T3AFK0"/>
<evidence type="ECO:0000256" key="4">
    <source>
        <dbReference type="ARBA" id="ARBA00022989"/>
    </source>
</evidence>
<evidence type="ECO:0000256" key="1">
    <source>
        <dbReference type="ARBA" id="ARBA00004370"/>
    </source>
</evidence>
<dbReference type="EMBL" id="KZ678396">
    <property type="protein sequence ID" value="PSR94590.1"/>
    <property type="molecule type" value="Genomic_DNA"/>
</dbReference>
<name>A0A2T3AFK0_9PEZI</name>
<evidence type="ECO:0000313" key="8">
    <source>
        <dbReference type="Proteomes" id="UP000241462"/>
    </source>
</evidence>
<feature type="transmembrane region" description="Helical" evidence="6">
    <location>
        <begin position="79"/>
        <end position="106"/>
    </location>
</feature>
<organism evidence="7 8">
    <name type="scientific">Coniella lustricola</name>
    <dbReference type="NCBI Taxonomy" id="2025994"/>
    <lineage>
        <taxon>Eukaryota</taxon>
        <taxon>Fungi</taxon>
        <taxon>Dikarya</taxon>
        <taxon>Ascomycota</taxon>
        <taxon>Pezizomycotina</taxon>
        <taxon>Sordariomycetes</taxon>
        <taxon>Sordariomycetidae</taxon>
        <taxon>Diaporthales</taxon>
        <taxon>Schizoparmaceae</taxon>
        <taxon>Coniella</taxon>
    </lineage>
</organism>
<keyword evidence="5 6" id="KW-0472">Membrane</keyword>
<evidence type="ECO:0000256" key="6">
    <source>
        <dbReference type="SAM" id="Phobius"/>
    </source>
</evidence>
<dbReference type="OrthoDB" id="3990500at2759"/>
<dbReference type="Proteomes" id="UP000241462">
    <property type="component" value="Unassembled WGS sequence"/>
</dbReference>
<protein>
    <recommendedName>
        <fullName evidence="9">FUN14 family-domain-containing protein</fullName>
    </recommendedName>
</protein>
<comment type="similarity">
    <text evidence="2">Belongs to the FUN14 family.</text>
</comment>
<keyword evidence="3 6" id="KW-0812">Transmembrane</keyword>
<dbReference type="Pfam" id="PF04930">
    <property type="entry name" value="FUN14"/>
    <property type="match status" value="1"/>
</dbReference>
<dbReference type="GO" id="GO:0016020">
    <property type="term" value="C:membrane"/>
    <property type="evidence" value="ECO:0007669"/>
    <property type="project" value="UniProtKB-SubCell"/>
</dbReference>
<comment type="subcellular location">
    <subcellularLocation>
        <location evidence="1">Membrane</location>
    </subcellularLocation>
</comment>
<keyword evidence="8" id="KW-1185">Reference proteome</keyword>
<reference evidence="7 8" key="1">
    <citation type="journal article" date="2018" name="Mycol. Prog.">
        <title>Coniella lustricola, a new species from submerged detritus.</title>
        <authorList>
            <person name="Raudabaugh D.B."/>
            <person name="Iturriaga T."/>
            <person name="Carver A."/>
            <person name="Mondo S."/>
            <person name="Pangilinan J."/>
            <person name="Lipzen A."/>
            <person name="He G."/>
            <person name="Amirebrahimi M."/>
            <person name="Grigoriev I.V."/>
            <person name="Miller A.N."/>
        </authorList>
    </citation>
    <scope>NUCLEOTIDE SEQUENCE [LARGE SCALE GENOMIC DNA]</scope>
    <source>
        <strain evidence="7 8">B22-T-1</strain>
    </source>
</reference>
<evidence type="ECO:0000313" key="7">
    <source>
        <dbReference type="EMBL" id="PSR94590.1"/>
    </source>
</evidence>
<dbReference type="AlphaFoldDB" id="A0A2T3AFK0"/>
<gene>
    <name evidence="7" type="ORF">BD289DRAFT_451209</name>
</gene>
<evidence type="ECO:0008006" key="9">
    <source>
        <dbReference type="Google" id="ProtNLM"/>
    </source>
</evidence>
<evidence type="ECO:0000256" key="3">
    <source>
        <dbReference type="ARBA" id="ARBA00022692"/>
    </source>
</evidence>